<dbReference type="AlphaFoldDB" id="A0A3N4L646"/>
<reference evidence="1 2" key="1">
    <citation type="journal article" date="2018" name="Nat. Ecol. Evol.">
        <title>Pezizomycetes genomes reveal the molecular basis of ectomycorrhizal truffle lifestyle.</title>
        <authorList>
            <person name="Murat C."/>
            <person name="Payen T."/>
            <person name="Noel B."/>
            <person name="Kuo A."/>
            <person name="Morin E."/>
            <person name="Chen J."/>
            <person name="Kohler A."/>
            <person name="Krizsan K."/>
            <person name="Balestrini R."/>
            <person name="Da Silva C."/>
            <person name="Montanini B."/>
            <person name="Hainaut M."/>
            <person name="Levati E."/>
            <person name="Barry K.W."/>
            <person name="Belfiori B."/>
            <person name="Cichocki N."/>
            <person name="Clum A."/>
            <person name="Dockter R.B."/>
            <person name="Fauchery L."/>
            <person name="Guy J."/>
            <person name="Iotti M."/>
            <person name="Le Tacon F."/>
            <person name="Lindquist E.A."/>
            <person name="Lipzen A."/>
            <person name="Malagnac F."/>
            <person name="Mello A."/>
            <person name="Molinier V."/>
            <person name="Miyauchi S."/>
            <person name="Poulain J."/>
            <person name="Riccioni C."/>
            <person name="Rubini A."/>
            <person name="Sitrit Y."/>
            <person name="Splivallo R."/>
            <person name="Traeger S."/>
            <person name="Wang M."/>
            <person name="Zifcakova L."/>
            <person name="Wipf D."/>
            <person name="Zambonelli A."/>
            <person name="Paolocci F."/>
            <person name="Nowrousian M."/>
            <person name="Ottonello S."/>
            <person name="Baldrian P."/>
            <person name="Spatafora J.W."/>
            <person name="Henrissat B."/>
            <person name="Nagy L.G."/>
            <person name="Aury J.M."/>
            <person name="Wincker P."/>
            <person name="Grigoriev I.V."/>
            <person name="Bonfante P."/>
            <person name="Martin F.M."/>
        </authorList>
    </citation>
    <scope>NUCLEOTIDE SEQUENCE [LARGE SCALE GENOMIC DNA]</scope>
    <source>
        <strain evidence="1 2">ATCC MYA-4762</strain>
    </source>
</reference>
<keyword evidence="2" id="KW-1185">Reference proteome</keyword>
<protein>
    <submittedName>
        <fullName evidence="1">Uncharacterized protein</fullName>
    </submittedName>
</protein>
<proteinExistence type="predicted"/>
<dbReference type="Proteomes" id="UP000267821">
    <property type="component" value="Unassembled WGS sequence"/>
</dbReference>
<dbReference type="OrthoDB" id="10443672at2759"/>
<evidence type="ECO:0000313" key="1">
    <source>
        <dbReference type="EMBL" id="RPB18036.1"/>
    </source>
</evidence>
<accession>A0A3N4L646</accession>
<gene>
    <name evidence="1" type="ORF">L211DRAFT_854547</name>
</gene>
<dbReference type="InParanoid" id="A0A3N4L646"/>
<evidence type="ECO:0000313" key="2">
    <source>
        <dbReference type="Proteomes" id="UP000267821"/>
    </source>
</evidence>
<name>A0A3N4L646_9PEZI</name>
<dbReference type="EMBL" id="ML121736">
    <property type="protein sequence ID" value="RPB18036.1"/>
    <property type="molecule type" value="Genomic_DNA"/>
</dbReference>
<sequence>MWMTTVLDRVSEAFIKLWVGAEHAIHSDSMNSTLVLLKTFKKDSYAHQDIAPFRVPAQQATRDRYCNLWLTYTMFCCRYYLEQVSTHTTLSDKYRIIVTPHLVLLCNHEDTVNTPAEHCVDINNLNASPKLLMPLLRKMLGDKPEKVPPTVDHLGPYLLDFCYASICHKLGTSRWSSTLMHFLARRGICPKEVRFHEGPEVSQTLAAFTYGSRLLVYSRLTKVAYDVDDPTWSLYSALQEIYQAYLHDGADAPMGKILSLMAYARAITKSTSSRSTIVWGSS</sequence>
<organism evidence="1 2">
    <name type="scientific">Terfezia boudieri ATCC MYA-4762</name>
    <dbReference type="NCBI Taxonomy" id="1051890"/>
    <lineage>
        <taxon>Eukaryota</taxon>
        <taxon>Fungi</taxon>
        <taxon>Dikarya</taxon>
        <taxon>Ascomycota</taxon>
        <taxon>Pezizomycotina</taxon>
        <taxon>Pezizomycetes</taxon>
        <taxon>Pezizales</taxon>
        <taxon>Pezizaceae</taxon>
        <taxon>Terfezia</taxon>
    </lineage>
</organism>